<protein>
    <recommendedName>
        <fullName evidence="4">RNA polymerase sigma factor 70 region 4 type 2 domain-containing protein</fullName>
    </recommendedName>
</protein>
<dbReference type="InterPro" id="IPR039425">
    <property type="entry name" value="RNA_pol_sigma-70-like"/>
</dbReference>
<reference evidence="5 6" key="1">
    <citation type="submission" date="2019-09" db="EMBL/GenBank/DDBJ databases">
        <title>Genome sequence of Rhodovastum atsumiense, a diverse member of the Acetobacteraceae family of non-sulfur purple photosynthetic bacteria.</title>
        <authorList>
            <person name="Meyer T."/>
            <person name="Kyndt J."/>
        </authorList>
    </citation>
    <scope>NUCLEOTIDE SEQUENCE [LARGE SCALE GENOMIC DNA]</scope>
    <source>
        <strain evidence="5 6">DSM 21279</strain>
    </source>
</reference>
<dbReference type="InterPro" id="IPR036388">
    <property type="entry name" value="WH-like_DNA-bd_sf"/>
</dbReference>
<comment type="caution">
    <text evidence="5">The sequence shown here is derived from an EMBL/GenBank/DDBJ whole genome shotgun (WGS) entry which is preliminary data.</text>
</comment>
<dbReference type="Pfam" id="PF08281">
    <property type="entry name" value="Sigma70_r4_2"/>
    <property type="match status" value="1"/>
</dbReference>
<dbReference type="Proteomes" id="UP000325255">
    <property type="component" value="Unassembled WGS sequence"/>
</dbReference>
<sequence>MARYSRPPPRVAALRRTNFKAWTHRILRNRFIGNLRKHRPTSDIEDAPLSVVGVSGGHDGKIELKEAQRLLGYLPSDQREGLLLIVLEGMSYGETVEIADCVVGTMKSCVFRARRQLQA</sequence>
<feature type="domain" description="RNA polymerase sigma factor 70 region 4 type 2" evidence="4">
    <location>
        <begin position="66"/>
        <end position="117"/>
    </location>
</feature>
<evidence type="ECO:0000259" key="4">
    <source>
        <dbReference type="Pfam" id="PF08281"/>
    </source>
</evidence>
<dbReference type="SUPFAM" id="SSF88659">
    <property type="entry name" value="Sigma3 and sigma4 domains of RNA polymerase sigma factors"/>
    <property type="match status" value="1"/>
</dbReference>
<dbReference type="AlphaFoldDB" id="A0A5M6IKP3"/>
<dbReference type="Gene3D" id="1.10.10.10">
    <property type="entry name" value="Winged helix-like DNA-binding domain superfamily/Winged helix DNA-binding domain"/>
    <property type="match status" value="1"/>
</dbReference>
<dbReference type="PANTHER" id="PTHR43133:SF25">
    <property type="entry name" value="RNA POLYMERASE SIGMA FACTOR RFAY-RELATED"/>
    <property type="match status" value="1"/>
</dbReference>
<dbReference type="OrthoDB" id="9803470at2"/>
<evidence type="ECO:0000313" key="6">
    <source>
        <dbReference type="Proteomes" id="UP000325255"/>
    </source>
</evidence>
<keyword evidence="6" id="KW-1185">Reference proteome</keyword>
<dbReference type="PANTHER" id="PTHR43133">
    <property type="entry name" value="RNA POLYMERASE ECF-TYPE SIGMA FACTO"/>
    <property type="match status" value="1"/>
</dbReference>
<keyword evidence="2" id="KW-0731">Sigma factor</keyword>
<keyword evidence="3" id="KW-0804">Transcription</keyword>
<evidence type="ECO:0000256" key="1">
    <source>
        <dbReference type="ARBA" id="ARBA00023015"/>
    </source>
</evidence>
<dbReference type="InterPro" id="IPR013249">
    <property type="entry name" value="RNA_pol_sigma70_r4_t2"/>
</dbReference>
<dbReference type="EMBL" id="VWPK01000069">
    <property type="protein sequence ID" value="KAA5608752.1"/>
    <property type="molecule type" value="Genomic_DNA"/>
</dbReference>
<dbReference type="InterPro" id="IPR013324">
    <property type="entry name" value="RNA_pol_sigma_r3/r4-like"/>
</dbReference>
<accession>A0A5M6IKP3</accession>
<name>A0A5M6IKP3_9PROT</name>
<keyword evidence="1" id="KW-0805">Transcription regulation</keyword>
<dbReference type="GO" id="GO:0016987">
    <property type="term" value="F:sigma factor activity"/>
    <property type="evidence" value="ECO:0007669"/>
    <property type="project" value="UniProtKB-KW"/>
</dbReference>
<proteinExistence type="predicted"/>
<gene>
    <name evidence="5" type="ORF">F1189_27580</name>
</gene>
<evidence type="ECO:0000256" key="2">
    <source>
        <dbReference type="ARBA" id="ARBA00023082"/>
    </source>
</evidence>
<dbReference type="GO" id="GO:0003677">
    <property type="term" value="F:DNA binding"/>
    <property type="evidence" value="ECO:0007669"/>
    <property type="project" value="InterPro"/>
</dbReference>
<evidence type="ECO:0000313" key="5">
    <source>
        <dbReference type="EMBL" id="KAA5608752.1"/>
    </source>
</evidence>
<organism evidence="5 6">
    <name type="scientific">Rhodovastum atsumiense</name>
    <dbReference type="NCBI Taxonomy" id="504468"/>
    <lineage>
        <taxon>Bacteria</taxon>
        <taxon>Pseudomonadati</taxon>
        <taxon>Pseudomonadota</taxon>
        <taxon>Alphaproteobacteria</taxon>
        <taxon>Acetobacterales</taxon>
        <taxon>Acetobacteraceae</taxon>
        <taxon>Rhodovastum</taxon>
    </lineage>
</organism>
<dbReference type="GO" id="GO:0006352">
    <property type="term" value="P:DNA-templated transcription initiation"/>
    <property type="evidence" value="ECO:0007669"/>
    <property type="project" value="InterPro"/>
</dbReference>
<dbReference type="RefSeq" id="WP_150045076.1">
    <property type="nucleotide sequence ID" value="NZ_OW485601.1"/>
</dbReference>
<evidence type="ECO:0000256" key="3">
    <source>
        <dbReference type="ARBA" id="ARBA00023163"/>
    </source>
</evidence>